<dbReference type="AlphaFoldDB" id="Q7VDW0"/>
<feature type="binding site" evidence="3">
    <location>
        <begin position="325"/>
        <end position="328"/>
    </location>
    <ligand>
        <name>CTP</name>
        <dbReference type="ChEBI" id="CHEBI:37563"/>
    </ligand>
</feature>
<dbReference type="Proteomes" id="UP000001420">
    <property type="component" value="Chromosome"/>
</dbReference>
<comment type="caution">
    <text evidence="3">Lacks conserved residue(s) required for the propagation of feature annotation.</text>
</comment>
<keyword evidence="8" id="KW-1185">Reference proteome</keyword>
<dbReference type="RefSeq" id="WP_011124413.1">
    <property type="nucleotide sequence ID" value="NC_005042.1"/>
</dbReference>
<feature type="domain" description="DNA/pantothenate metabolism flavoprotein C-terminal" evidence="6">
    <location>
        <begin position="203"/>
        <end position="419"/>
    </location>
</feature>
<dbReference type="UniPathway" id="UPA00241">
    <property type="reaction ID" value="UER00353"/>
</dbReference>
<comment type="catalytic activity">
    <reaction evidence="3 4">
        <text>(R)-4'-phosphopantothenate + L-cysteine + CTP = N-[(R)-4-phosphopantothenoyl]-L-cysteine + CMP + diphosphate + H(+)</text>
        <dbReference type="Rhea" id="RHEA:19397"/>
        <dbReference type="ChEBI" id="CHEBI:10986"/>
        <dbReference type="ChEBI" id="CHEBI:15378"/>
        <dbReference type="ChEBI" id="CHEBI:33019"/>
        <dbReference type="ChEBI" id="CHEBI:35235"/>
        <dbReference type="ChEBI" id="CHEBI:37563"/>
        <dbReference type="ChEBI" id="CHEBI:59458"/>
        <dbReference type="ChEBI" id="CHEBI:60377"/>
        <dbReference type="EC" id="6.3.2.5"/>
    </reaction>
</comment>
<dbReference type="InterPro" id="IPR007085">
    <property type="entry name" value="DNA/pantothenate-metab_flavo_C"/>
</dbReference>
<comment type="cofactor">
    <cofactor evidence="3">
        <name>Mg(2+)</name>
        <dbReference type="ChEBI" id="CHEBI:18420"/>
    </cofactor>
</comment>
<feature type="active site" description="Proton donor" evidence="3">
    <location>
        <position position="166"/>
    </location>
</feature>
<dbReference type="STRING" id="167539.Pro_0258"/>
<feature type="binding site" evidence="3">
    <location>
        <position position="296"/>
    </location>
    <ligand>
        <name>CTP</name>
        <dbReference type="ChEBI" id="CHEBI:37563"/>
    </ligand>
</feature>
<dbReference type="NCBIfam" id="TIGR00521">
    <property type="entry name" value="coaBC_dfp"/>
    <property type="match status" value="1"/>
</dbReference>
<evidence type="ECO:0000256" key="1">
    <source>
        <dbReference type="ARBA" id="ARBA00022793"/>
    </source>
</evidence>
<feature type="region of interest" description="Phosphopantothenoylcysteine decarboxylase" evidence="3">
    <location>
        <begin position="1"/>
        <end position="205"/>
    </location>
</feature>
<dbReference type="KEGG" id="pma:Pro_0258"/>
<accession>Q7VDW0</accession>
<comment type="function">
    <text evidence="3">Catalyzes two sequential steps in the biosynthesis of coenzyme A. In the first step cysteine is conjugated to 4'-phosphopantothenate to form 4-phosphopantothenoylcysteine. In the second step the latter compound is decarboxylated to form 4'-phosphopantotheine.</text>
</comment>
<sequence>MKTKVNNNLNGKKILVITTGSIAAVKIPLLVSNLIKTGAEVRCVVSPSASKLVSPLSLSTLSRNACYQDEDQWNRREPRPLHISLSEWADLIAVAPLSASSLSRWVHGLSEGLAASILLASEKPVIAAAAMNTAMWNNSSIKNNWETLKNFPNVIPLTPAEGLLACDRIGDGRMADPLLIQLAIESAIIQFRANSALHKDWSNLKLLVTAGPTIEDIDRARYLTNRSTGKMGVLIGQAARFRGATVDLIHGPIQVEAALLEGLQTFAVRNSNEMYSILEDLQSSADAIAMTAAIADLKPLVNTKNIKLSKEELFKSMKDRFEIVPDLLSKLIANRKNNQVFLGFTALTGNDEKIKELAMLKKKQKKCDLLMANPIDRSNQGFESDSNGGWLLGPEEAINEIKIGSKLSVAHQLLDELKSVLINKLKNK</sequence>
<reference evidence="7 8" key="1">
    <citation type="journal article" date="2003" name="Proc. Natl. Acad. Sci. U.S.A.">
        <title>Genome sequence of the cyanobacterium Prochlorococcus marinus SS120, a nearly minimal oxyphototrophic genome.</title>
        <authorList>
            <person name="Dufresne A."/>
            <person name="Salanoubat M."/>
            <person name="Partensky F."/>
            <person name="Artiguenave F."/>
            <person name="Axmann I.M."/>
            <person name="Barbe V."/>
            <person name="Duprat S."/>
            <person name="Galperin M.Y."/>
            <person name="Koonin E.V."/>
            <person name="Le Gall F."/>
            <person name="Makarova K.S."/>
            <person name="Ostrowski M."/>
            <person name="Oztas S."/>
            <person name="Robert C."/>
            <person name="Rogozin I.B."/>
            <person name="Scanlan D.J."/>
            <person name="Tandeau de Marsac N."/>
            <person name="Weissenbach J."/>
            <person name="Wincker P."/>
            <person name="Wolf Y.I."/>
            <person name="Hess W.R."/>
        </authorList>
    </citation>
    <scope>NUCLEOTIDE SEQUENCE [LARGE SCALE GENOMIC DNA]</scope>
    <source>
        <strain evidence="8">SARG / CCMP1375 / SS120</strain>
    </source>
</reference>
<comment type="similarity">
    <text evidence="3 4">In the C-terminal section; belongs to the PPC synthetase family.</text>
</comment>
<evidence type="ECO:0000259" key="6">
    <source>
        <dbReference type="Pfam" id="PF04127"/>
    </source>
</evidence>
<keyword evidence="2 3" id="KW-0456">Lyase</keyword>
<dbReference type="Pfam" id="PF04127">
    <property type="entry name" value="DFP"/>
    <property type="match status" value="1"/>
</dbReference>
<dbReference type="HOGENOM" id="CLU_033319_0_1_3"/>
<dbReference type="OrthoDB" id="9802554at2"/>
<dbReference type="SUPFAM" id="SSF102645">
    <property type="entry name" value="CoaB-like"/>
    <property type="match status" value="1"/>
</dbReference>
<dbReference type="Gene3D" id="3.40.50.10300">
    <property type="entry name" value="CoaB-like"/>
    <property type="match status" value="1"/>
</dbReference>
<dbReference type="GO" id="GO:0071513">
    <property type="term" value="C:phosphopantothenoylcysteine decarboxylase complex"/>
    <property type="evidence" value="ECO:0007669"/>
    <property type="project" value="TreeGrafter"/>
</dbReference>
<keyword evidence="3 4" id="KW-0285">Flavoprotein</keyword>
<dbReference type="GO" id="GO:0004632">
    <property type="term" value="F:phosphopantothenate--cysteine ligase activity"/>
    <property type="evidence" value="ECO:0007669"/>
    <property type="project" value="UniProtKB-UniRule"/>
</dbReference>
<organism evidence="7 8">
    <name type="scientific">Prochlorococcus marinus (strain SARG / CCMP1375 / SS120)</name>
    <dbReference type="NCBI Taxonomy" id="167539"/>
    <lineage>
        <taxon>Bacteria</taxon>
        <taxon>Bacillati</taxon>
        <taxon>Cyanobacteriota</taxon>
        <taxon>Cyanophyceae</taxon>
        <taxon>Synechococcales</taxon>
        <taxon>Prochlorococcaceae</taxon>
        <taxon>Prochlorococcus</taxon>
    </lineage>
</organism>
<keyword evidence="3 4" id="KW-0288">FMN</keyword>
<dbReference type="SUPFAM" id="SSF52507">
    <property type="entry name" value="Homo-oligomeric flavin-containing Cys decarboxylases, HFCD"/>
    <property type="match status" value="1"/>
</dbReference>
<evidence type="ECO:0000256" key="2">
    <source>
        <dbReference type="ARBA" id="ARBA00023239"/>
    </source>
</evidence>
<comment type="pathway">
    <text evidence="3 4">Cofactor biosynthesis; coenzyme A biosynthesis; CoA from (R)-pantothenate: step 2/5.</text>
</comment>
<dbReference type="PATRIC" id="fig|167539.5.peg.266"/>
<name>Q7VDW0_PROMA</name>
<dbReference type="InterPro" id="IPR035929">
    <property type="entry name" value="CoaB-like_sf"/>
</dbReference>
<dbReference type="Gene3D" id="3.40.50.1950">
    <property type="entry name" value="Flavin prenyltransferase-like"/>
    <property type="match status" value="1"/>
</dbReference>
<dbReference type="GO" id="GO:0015937">
    <property type="term" value="P:coenzyme A biosynthetic process"/>
    <property type="evidence" value="ECO:0007669"/>
    <property type="project" value="UniProtKB-UniRule"/>
</dbReference>
<feature type="domain" description="Flavoprotein" evidence="5">
    <location>
        <begin position="12"/>
        <end position="152"/>
    </location>
</feature>
<dbReference type="EMBL" id="AE017126">
    <property type="protein sequence ID" value="AAP99304.1"/>
    <property type="molecule type" value="Genomic_DNA"/>
</dbReference>
<feature type="binding site" evidence="3">
    <location>
        <position position="361"/>
    </location>
    <ligand>
        <name>CTP</name>
        <dbReference type="ChEBI" id="CHEBI:37563"/>
    </ligand>
</feature>
<dbReference type="InterPro" id="IPR036551">
    <property type="entry name" value="Flavin_trans-like"/>
</dbReference>
<evidence type="ECO:0000313" key="8">
    <source>
        <dbReference type="Proteomes" id="UP000001420"/>
    </source>
</evidence>
<dbReference type="InterPro" id="IPR003382">
    <property type="entry name" value="Flavoprotein"/>
</dbReference>
<comment type="pathway">
    <text evidence="3 4">Cofactor biosynthesis; coenzyme A biosynthesis; CoA from (R)-pantothenate: step 3/5.</text>
</comment>
<evidence type="ECO:0000313" key="7">
    <source>
        <dbReference type="EMBL" id="AAP99304.1"/>
    </source>
</evidence>
<protein>
    <recommendedName>
        <fullName evidence="3">Coenzyme A biosynthesis bifunctional protein CoaBC</fullName>
    </recommendedName>
    <alternativeName>
        <fullName evidence="3">DNA/pantothenate metabolism flavoprotein</fullName>
    </alternativeName>
    <alternativeName>
        <fullName evidence="3">Phosphopantothenoylcysteine synthetase/decarboxylase</fullName>
        <shortName evidence="3">PPCS-PPCDC</shortName>
    </alternativeName>
    <domain>
        <recommendedName>
            <fullName evidence="3">Phosphopantothenoylcysteine decarboxylase</fullName>
            <shortName evidence="3">PPC decarboxylase</shortName>
            <shortName evidence="3">PPC-DC</shortName>
            <ecNumber evidence="3">4.1.1.36</ecNumber>
        </recommendedName>
        <alternativeName>
            <fullName evidence="3">CoaC</fullName>
        </alternativeName>
    </domain>
    <domain>
        <recommendedName>
            <fullName evidence="3">Phosphopantothenate--cysteine ligase</fullName>
            <ecNumber evidence="3">6.3.2.5</ecNumber>
        </recommendedName>
        <alternativeName>
            <fullName evidence="3">CoaB</fullName>
        </alternativeName>
        <alternativeName>
            <fullName evidence="3">Phosphopantothenoylcysteine synthetase</fullName>
            <shortName evidence="3">PPC synthetase</shortName>
            <shortName evidence="3">PPC-S</shortName>
        </alternativeName>
    </domain>
</protein>
<dbReference type="GO" id="GO:0004633">
    <property type="term" value="F:phosphopantothenoylcysteine decarboxylase activity"/>
    <property type="evidence" value="ECO:0007669"/>
    <property type="project" value="UniProtKB-UniRule"/>
</dbReference>
<feature type="binding site" evidence="3">
    <location>
        <position position="307"/>
    </location>
    <ligand>
        <name>CTP</name>
        <dbReference type="ChEBI" id="CHEBI:37563"/>
    </ligand>
</feature>
<evidence type="ECO:0000259" key="5">
    <source>
        <dbReference type="Pfam" id="PF02441"/>
    </source>
</evidence>
<gene>
    <name evidence="7" type="primary">dfp</name>
    <name evidence="3" type="synonym">coaBC</name>
    <name evidence="7" type="ordered locus">Pro_0258</name>
</gene>
<feature type="binding site" evidence="3">
    <location>
        <position position="365"/>
    </location>
    <ligand>
        <name>CTP</name>
        <dbReference type="ChEBI" id="CHEBI:37563"/>
    </ligand>
</feature>
<comment type="cofactor">
    <cofactor evidence="3">
        <name>FMN</name>
        <dbReference type="ChEBI" id="CHEBI:58210"/>
    </cofactor>
    <text evidence="3">Binds 1 FMN per subunit.</text>
</comment>
<dbReference type="GO" id="GO:0010181">
    <property type="term" value="F:FMN binding"/>
    <property type="evidence" value="ECO:0007669"/>
    <property type="project" value="UniProtKB-UniRule"/>
</dbReference>
<proteinExistence type="inferred from homology"/>
<dbReference type="PANTHER" id="PTHR14359:SF6">
    <property type="entry name" value="PHOSPHOPANTOTHENOYLCYSTEINE DECARBOXYLASE"/>
    <property type="match status" value="1"/>
</dbReference>
<dbReference type="PANTHER" id="PTHR14359">
    <property type="entry name" value="HOMO-OLIGOMERIC FLAVIN CONTAINING CYS DECARBOXYLASE FAMILY"/>
    <property type="match status" value="1"/>
</dbReference>
<comment type="function">
    <text evidence="4">Catalyzes two steps in the biosynthesis of coenzyme A. In the first step cysteine is conjugated to 4'-phosphopantothenate to form 4-phosphopantothenoylcysteine, in the latter compound is decarboxylated to form 4'-phosphopantotheine.</text>
</comment>
<evidence type="ECO:0000256" key="3">
    <source>
        <dbReference type="HAMAP-Rule" id="MF_02225"/>
    </source>
</evidence>
<comment type="similarity">
    <text evidence="3 4">In the N-terminal section; belongs to the HFCD (homo-oligomeric flavin containing Cys decarboxylase) superfamily.</text>
</comment>
<keyword evidence="3" id="KW-0479">Metal-binding</keyword>
<dbReference type="eggNOG" id="COG0452">
    <property type="taxonomic scope" value="Bacteria"/>
</dbReference>
<dbReference type="GO" id="GO:0046872">
    <property type="term" value="F:metal ion binding"/>
    <property type="evidence" value="ECO:0007669"/>
    <property type="project" value="UniProtKB-KW"/>
</dbReference>
<dbReference type="EnsemblBacteria" id="AAP99304">
    <property type="protein sequence ID" value="AAP99304"/>
    <property type="gene ID" value="Pro_0258"/>
</dbReference>
<keyword evidence="3 4" id="KW-0436">Ligase</keyword>
<feature type="binding site" evidence="3">
    <location>
        <position position="344"/>
    </location>
    <ligand>
        <name>CTP</name>
        <dbReference type="ChEBI" id="CHEBI:37563"/>
    </ligand>
</feature>
<keyword evidence="1 3" id="KW-0210">Decarboxylase</keyword>
<feature type="region of interest" description="Phosphopantothenate--cysteine ligase" evidence="3">
    <location>
        <begin position="206"/>
        <end position="428"/>
    </location>
</feature>
<dbReference type="InterPro" id="IPR005252">
    <property type="entry name" value="CoaBC"/>
</dbReference>
<keyword evidence="3" id="KW-0460">Magnesium</keyword>
<dbReference type="Pfam" id="PF02441">
    <property type="entry name" value="Flavoprotein"/>
    <property type="match status" value="1"/>
</dbReference>
<dbReference type="EC" id="6.3.2.5" evidence="3"/>
<dbReference type="GO" id="GO:0015941">
    <property type="term" value="P:pantothenate catabolic process"/>
    <property type="evidence" value="ECO:0007669"/>
    <property type="project" value="InterPro"/>
</dbReference>
<keyword evidence="3" id="KW-0511">Multifunctional enzyme</keyword>
<comment type="catalytic activity">
    <reaction evidence="3 4">
        <text>N-[(R)-4-phosphopantothenoyl]-L-cysteine + H(+) = (R)-4'-phosphopantetheine + CO2</text>
        <dbReference type="Rhea" id="RHEA:16793"/>
        <dbReference type="ChEBI" id="CHEBI:15378"/>
        <dbReference type="ChEBI" id="CHEBI:16526"/>
        <dbReference type="ChEBI" id="CHEBI:59458"/>
        <dbReference type="ChEBI" id="CHEBI:61723"/>
        <dbReference type="EC" id="4.1.1.36"/>
    </reaction>
</comment>
<dbReference type="HAMAP" id="MF_02225">
    <property type="entry name" value="CoaBC"/>
    <property type="match status" value="1"/>
</dbReference>
<evidence type="ECO:0000256" key="4">
    <source>
        <dbReference type="RuleBase" id="RU364078"/>
    </source>
</evidence>
<dbReference type="EC" id="4.1.1.36" evidence="3"/>